<dbReference type="EMBL" id="CADCXU010000898">
    <property type="protein sequence ID" value="CAA9993626.1"/>
    <property type="molecule type" value="Genomic_DNA"/>
</dbReference>
<reference evidence="2 3" key="1">
    <citation type="submission" date="2020-02" db="EMBL/GenBank/DDBJ databases">
        <authorList>
            <person name="Ferguson B K."/>
        </authorList>
    </citation>
    <scope>NUCLEOTIDE SEQUENCE [LARGE SCALE GENOMIC DNA]</scope>
</reference>
<evidence type="ECO:0000256" key="1">
    <source>
        <dbReference type="SAM" id="MobiDB-lite"/>
    </source>
</evidence>
<protein>
    <submittedName>
        <fullName evidence="2">Uncharacterized protein</fullName>
    </submittedName>
</protein>
<dbReference type="Proteomes" id="UP000479000">
    <property type="component" value="Unassembled WGS sequence"/>
</dbReference>
<feature type="compositionally biased region" description="Basic and acidic residues" evidence="1">
    <location>
        <begin position="27"/>
        <end position="50"/>
    </location>
</feature>
<evidence type="ECO:0000313" key="3">
    <source>
        <dbReference type="Proteomes" id="UP000479000"/>
    </source>
</evidence>
<gene>
    <name evidence="2" type="ORF">NTEN_LOCUS535</name>
</gene>
<feature type="region of interest" description="Disordered" evidence="1">
    <location>
        <begin position="1"/>
        <end position="50"/>
    </location>
</feature>
<evidence type="ECO:0000313" key="2">
    <source>
        <dbReference type="EMBL" id="CAA9993626.1"/>
    </source>
</evidence>
<keyword evidence="3" id="KW-1185">Reference proteome</keyword>
<feature type="non-terminal residue" evidence="2">
    <location>
        <position position="1"/>
    </location>
</feature>
<proteinExistence type="predicted"/>
<dbReference type="AlphaFoldDB" id="A0A6H5FUX5"/>
<sequence length="80" mass="9052">DTGLISSPSVGKKLSKGPGGMAGFDDSNQRDSSRGLSYKNEKDGCEHSTRRNDRTWQWWGRYLYSSNRTDTYSPSFDQSH</sequence>
<accession>A0A6H5FUX5</accession>
<name>A0A6H5FUX5_9HEMI</name>
<organism evidence="2 3">
    <name type="scientific">Nesidiocoris tenuis</name>
    <dbReference type="NCBI Taxonomy" id="355587"/>
    <lineage>
        <taxon>Eukaryota</taxon>
        <taxon>Metazoa</taxon>
        <taxon>Ecdysozoa</taxon>
        <taxon>Arthropoda</taxon>
        <taxon>Hexapoda</taxon>
        <taxon>Insecta</taxon>
        <taxon>Pterygota</taxon>
        <taxon>Neoptera</taxon>
        <taxon>Paraneoptera</taxon>
        <taxon>Hemiptera</taxon>
        <taxon>Heteroptera</taxon>
        <taxon>Panheteroptera</taxon>
        <taxon>Cimicomorpha</taxon>
        <taxon>Miridae</taxon>
        <taxon>Dicyphina</taxon>
        <taxon>Nesidiocoris</taxon>
    </lineage>
</organism>